<dbReference type="KEGG" id="aplc:110988847"/>
<sequence length="272" mass="30740">MIEAAFLHLPGWLLPTHTDMAHKIAHIINFIGITLALIEMTNALPVPGSLQLDSLIFDKVIRHFKAVLVKFDESYPYGEKQEEYKKIAARGSSQPDLIIAEVGISDYSDNGNKDLAERFSVTKEDRPAYKLFLQGEEKPIDYEGEVKSSSILEFVRERSGLWIGLEGCLQSFDKLAEEFVAAGGETERKRALEATRAEKEKLTSEEERKSADVYIKVMEKILEKGEGFAMTETVRIKKLVTEKLTANKRKVFEAKLNILLSFKPSANKKEEL</sequence>
<dbReference type="RefSeq" id="XP_022108445.1">
    <property type="nucleotide sequence ID" value="XM_022252753.1"/>
</dbReference>
<evidence type="ECO:0000259" key="4">
    <source>
        <dbReference type="Pfam" id="PF07912"/>
    </source>
</evidence>
<accession>A0A8B7ZUH9</accession>
<dbReference type="FunFam" id="3.40.30.10:FF:000133">
    <property type="entry name" value="Endoplasmic reticulum resident protein 29"/>
    <property type="match status" value="1"/>
</dbReference>
<reference evidence="6" key="1">
    <citation type="submission" date="2025-08" db="UniProtKB">
        <authorList>
            <consortium name="RefSeq"/>
        </authorList>
    </citation>
    <scope>IDENTIFICATION</scope>
</reference>
<dbReference type="FunFam" id="1.20.1150.12:FF:000001">
    <property type="entry name" value="Endoplasmic reticulum resident protein 29"/>
    <property type="match status" value="1"/>
</dbReference>
<dbReference type="PANTHER" id="PTHR12211:SF0">
    <property type="entry name" value="ENDOPLASMIC RETICULUM RESIDENT PROTEIN 29"/>
    <property type="match status" value="1"/>
</dbReference>
<dbReference type="GO" id="GO:0005788">
    <property type="term" value="C:endoplasmic reticulum lumen"/>
    <property type="evidence" value="ECO:0007669"/>
    <property type="project" value="InterPro"/>
</dbReference>
<dbReference type="OMA" id="FPYGDKH"/>
<gene>
    <name evidence="6" type="primary">LOC110988847</name>
</gene>
<dbReference type="SUPFAM" id="SSF47933">
    <property type="entry name" value="ERP29 C domain-like"/>
    <property type="match status" value="1"/>
</dbReference>
<dbReference type="InterPro" id="IPR036249">
    <property type="entry name" value="Thioredoxin-like_sf"/>
</dbReference>
<evidence type="ECO:0000313" key="5">
    <source>
        <dbReference type="Proteomes" id="UP000694845"/>
    </source>
</evidence>
<dbReference type="GeneID" id="110988847"/>
<dbReference type="InterPro" id="IPR016855">
    <property type="entry name" value="ERp29"/>
</dbReference>
<evidence type="ECO:0000313" key="6">
    <source>
        <dbReference type="RefSeq" id="XP_022108445.1"/>
    </source>
</evidence>
<organism evidence="5 6">
    <name type="scientific">Acanthaster planci</name>
    <name type="common">Crown-of-thorns starfish</name>
    <dbReference type="NCBI Taxonomy" id="133434"/>
    <lineage>
        <taxon>Eukaryota</taxon>
        <taxon>Metazoa</taxon>
        <taxon>Echinodermata</taxon>
        <taxon>Eleutherozoa</taxon>
        <taxon>Asterozoa</taxon>
        <taxon>Asteroidea</taxon>
        <taxon>Valvatacea</taxon>
        <taxon>Valvatida</taxon>
        <taxon>Acanthasteridae</taxon>
        <taxon>Acanthaster</taxon>
    </lineage>
</organism>
<keyword evidence="2" id="KW-0256">Endoplasmic reticulum</keyword>
<dbReference type="PANTHER" id="PTHR12211">
    <property type="entry name" value="ENDOPLASMIC RETICULUM PROTEIN ERP29"/>
    <property type="match status" value="1"/>
</dbReference>
<dbReference type="SUPFAM" id="SSF52833">
    <property type="entry name" value="Thioredoxin-like"/>
    <property type="match status" value="1"/>
</dbReference>
<dbReference type="Gene3D" id="3.40.30.10">
    <property type="entry name" value="Glutaredoxin"/>
    <property type="match status" value="1"/>
</dbReference>
<protein>
    <recommendedName>
        <fullName evidence="1">Endoplasmic reticulum resident protein 29</fullName>
    </recommendedName>
</protein>
<evidence type="ECO:0000256" key="1">
    <source>
        <dbReference type="ARBA" id="ARBA00014173"/>
    </source>
</evidence>
<dbReference type="InterPro" id="IPR012883">
    <property type="entry name" value="ERp29_N"/>
</dbReference>
<dbReference type="AlphaFoldDB" id="A0A8B7ZUH9"/>
<evidence type="ECO:0000256" key="2">
    <source>
        <dbReference type="ARBA" id="ARBA00022824"/>
    </source>
</evidence>
<dbReference type="InterPro" id="IPR011679">
    <property type="entry name" value="ERp29_C"/>
</dbReference>
<dbReference type="Proteomes" id="UP000694845">
    <property type="component" value="Unplaced"/>
</dbReference>
<feature type="domain" description="Endoplasmic reticulum resident protein 29 C-terminal" evidence="3">
    <location>
        <begin position="167"/>
        <end position="262"/>
    </location>
</feature>
<dbReference type="Pfam" id="PF07912">
    <property type="entry name" value="ERp29_N"/>
    <property type="match status" value="1"/>
</dbReference>
<dbReference type="InterPro" id="IPR036356">
    <property type="entry name" value="ERp29_C_sf"/>
</dbReference>
<dbReference type="Pfam" id="PF07749">
    <property type="entry name" value="ERp29"/>
    <property type="match status" value="1"/>
</dbReference>
<feature type="domain" description="ERp29 N-terminal" evidence="4">
    <location>
        <begin position="47"/>
        <end position="165"/>
    </location>
</feature>
<dbReference type="Gene3D" id="1.20.1150.12">
    <property type="entry name" value="Endoplasmic reticulum resident protein 29, C-terminal domain"/>
    <property type="match status" value="1"/>
</dbReference>
<dbReference type="OrthoDB" id="417262at2759"/>
<keyword evidence="5" id="KW-1185">Reference proteome</keyword>
<dbReference type="GO" id="GO:0009306">
    <property type="term" value="P:protein secretion"/>
    <property type="evidence" value="ECO:0007669"/>
    <property type="project" value="InterPro"/>
</dbReference>
<name>A0A8B7ZUH9_ACAPL</name>
<proteinExistence type="predicted"/>
<evidence type="ECO:0000259" key="3">
    <source>
        <dbReference type="Pfam" id="PF07749"/>
    </source>
</evidence>